<comment type="caution">
    <text evidence="2">The sequence shown here is derived from an EMBL/GenBank/DDBJ whole genome shotgun (WGS) entry which is preliminary data.</text>
</comment>
<dbReference type="RefSeq" id="XP_029242999.1">
    <property type="nucleotide sequence ID" value="XM_029377109.1"/>
</dbReference>
<dbReference type="Proteomes" id="UP000283634">
    <property type="component" value="Unassembled WGS sequence"/>
</dbReference>
<feature type="compositionally biased region" description="Low complexity" evidence="1">
    <location>
        <begin position="168"/>
        <end position="193"/>
    </location>
</feature>
<reference evidence="2 3" key="1">
    <citation type="journal article" date="2018" name="BMC Genomics">
        <title>Genomic comparison of Trypanosoma conorhini and Trypanosoma rangeli to Trypanosoma cruzi strains of high and low virulence.</title>
        <authorList>
            <person name="Bradwell K.R."/>
            <person name="Koparde V.N."/>
            <person name="Matveyev A.V."/>
            <person name="Serrano M.G."/>
            <person name="Alves J.M."/>
            <person name="Parikh H."/>
            <person name="Huang B."/>
            <person name="Lee V."/>
            <person name="Espinosa-Alvarez O."/>
            <person name="Ortiz P.A."/>
            <person name="Costa-Martins A.G."/>
            <person name="Teixeira M.M."/>
            <person name="Buck G.A."/>
        </authorList>
    </citation>
    <scope>NUCLEOTIDE SEQUENCE [LARGE SCALE GENOMIC DNA]</scope>
    <source>
        <strain evidence="2 3">AM80</strain>
    </source>
</reference>
<organism evidence="2 3">
    <name type="scientific">Trypanosoma rangeli</name>
    <dbReference type="NCBI Taxonomy" id="5698"/>
    <lineage>
        <taxon>Eukaryota</taxon>
        <taxon>Discoba</taxon>
        <taxon>Euglenozoa</taxon>
        <taxon>Kinetoplastea</taxon>
        <taxon>Metakinetoplastina</taxon>
        <taxon>Trypanosomatida</taxon>
        <taxon>Trypanosomatidae</taxon>
        <taxon>Trypanosoma</taxon>
        <taxon>Herpetosoma</taxon>
    </lineage>
</organism>
<evidence type="ECO:0000313" key="2">
    <source>
        <dbReference type="EMBL" id="RNF12856.1"/>
    </source>
</evidence>
<feature type="compositionally biased region" description="Basic and acidic residues" evidence="1">
    <location>
        <begin position="209"/>
        <end position="222"/>
    </location>
</feature>
<accession>A0A422P569</accession>
<name>A0A422P569_TRYRA</name>
<feature type="region of interest" description="Disordered" evidence="1">
    <location>
        <begin position="256"/>
        <end position="322"/>
    </location>
</feature>
<dbReference type="OMA" id="HGANEEM"/>
<dbReference type="OrthoDB" id="252431at2759"/>
<dbReference type="EMBL" id="MKGL01000001">
    <property type="protein sequence ID" value="RNF12856.1"/>
    <property type="molecule type" value="Genomic_DNA"/>
</dbReference>
<gene>
    <name evidence="2" type="ORF">TraAM80_00012</name>
</gene>
<feature type="compositionally biased region" description="Polar residues" evidence="1">
    <location>
        <begin position="293"/>
        <end position="320"/>
    </location>
</feature>
<feature type="region of interest" description="Disordered" evidence="1">
    <location>
        <begin position="158"/>
        <end position="222"/>
    </location>
</feature>
<dbReference type="GeneID" id="40323945"/>
<protein>
    <submittedName>
        <fullName evidence="2">Uncharacterized protein</fullName>
    </submittedName>
</protein>
<dbReference type="AlphaFoldDB" id="A0A422P569"/>
<sequence length="408" mass="44903">MLDEANGVLNAGGSNLSVVLNPKLVTHREEDAGVIVDKPQSASAPFASTPKEVAHRRPKQGARATSNAAVSARGLDRSRSRNASVPPMGRPGLRHANPFAKRYSHVHSVVKDLIEEKISPIDAQYGRPVEKQHLESIAPASTCWSPLIRRSLYSTAHSGSGFVTPRRSSNSSLQKSSLNMSKNSTPFRSSSHTVVRRRTNVAPKASSSRTERSPERVELETPPRRNISEYAYVSKVVDKLHSARVPYNHVPQCAQKIPERLKYRPSPSPPDAPHSPDNAETEQKVSSSRRKNNTPTSLKRSSLRQTPLASDSPRNQTASKGTRDLYCNKHHAMLDGTALSNVAAFSPGRHSVSAEEKKTRYASSGHRLLRAKIKMFETGATEEECEQKPLLGLERLLLFDTEPPCLLK</sequence>
<evidence type="ECO:0000313" key="3">
    <source>
        <dbReference type="Proteomes" id="UP000283634"/>
    </source>
</evidence>
<evidence type="ECO:0000256" key="1">
    <source>
        <dbReference type="SAM" id="MobiDB-lite"/>
    </source>
</evidence>
<feature type="region of interest" description="Disordered" evidence="1">
    <location>
        <begin position="37"/>
        <end position="92"/>
    </location>
</feature>
<proteinExistence type="predicted"/>
<keyword evidence="3" id="KW-1185">Reference proteome</keyword>